<name>A0A8C9Y914_SANLU</name>
<dbReference type="Pfam" id="PF00069">
    <property type="entry name" value="Pkinase"/>
    <property type="match status" value="1"/>
</dbReference>
<keyword evidence="1" id="KW-0547">Nucleotide-binding</keyword>
<dbReference type="SUPFAM" id="SSF56112">
    <property type="entry name" value="Protein kinase-like (PK-like)"/>
    <property type="match status" value="1"/>
</dbReference>
<dbReference type="PROSITE" id="PS00107">
    <property type="entry name" value="PROTEIN_KINASE_ATP"/>
    <property type="match status" value="1"/>
</dbReference>
<dbReference type="Proteomes" id="UP000694568">
    <property type="component" value="Unplaced"/>
</dbReference>
<evidence type="ECO:0000256" key="1">
    <source>
        <dbReference type="PROSITE-ProRule" id="PRU10141"/>
    </source>
</evidence>
<dbReference type="GO" id="GO:0004672">
    <property type="term" value="F:protein kinase activity"/>
    <property type="evidence" value="ECO:0007669"/>
    <property type="project" value="InterPro"/>
</dbReference>
<organism evidence="3 4">
    <name type="scientific">Sander lucioperca</name>
    <name type="common">Pike-perch</name>
    <name type="synonym">Perca lucioperca</name>
    <dbReference type="NCBI Taxonomy" id="283035"/>
    <lineage>
        <taxon>Eukaryota</taxon>
        <taxon>Metazoa</taxon>
        <taxon>Chordata</taxon>
        <taxon>Craniata</taxon>
        <taxon>Vertebrata</taxon>
        <taxon>Euteleostomi</taxon>
        <taxon>Actinopterygii</taxon>
        <taxon>Neopterygii</taxon>
        <taxon>Teleostei</taxon>
        <taxon>Neoteleostei</taxon>
        <taxon>Acanthomorphata</taxon>
        <taxon>Eupercaria</taxon>
        <taxon>Perciformes</taxon>
        <taxon>Percoidei</taxon>
        <taxon>Percidae</taxon>
        <taxon>Luciopercinae</taxon>
        <taxon>Sander</taxon>
    </lineage>
</organism>
<dbReference type="AlphaFoldDB" id="A0A8C9Y914"/>
<feature type="domain" description="Protein kinase" evidence="2">
    <location>
        <begin position="19"/>
        <end position="87"/>
    </location>
</feature>
<dbReference type="InterPro" id="IPR000719">
    <property type="entry name" value="Prot_kinase_dom"/>
</dbReference>
<dbReference type="InterPro" id="IPR017441">
    <property type="entry name" value="Protein_kinase_ATP_BS"/>
</dbReference>
<dbReference type="Gene3D" id="3.30.200.20">
    <property type="entry name" value="Phosphorylase Kinase, domain 1"/>
    <property type="match status" value="1"/>
</dbReference>
<dbReference type="PROSITE" id="PS50011">
    <property type="entry name" value="PROTEIN_KINASE_DOM"/>
    <property type="match status" value="1"/>
</dbReference>
<proteinExistence type="predicted"/>
<reference evidence="3" key="1">
    <citation type="submission" date="2025-08" db="UniProtKB">
        <authorList>
            <consortium name="Ensembl"/>
        </authorList>
    </citation>
    <scope>IDENTIFICATION</scope>
</reference>
<dbReference type="GO" id="GO:0005524">
    <property type="term" value="F:ATP binding"/>
    <property type="evidence" value="ECO:0007669"/>
    <property type="project" value="UniProtKB-UniRule"/>
</dbReference>
<dbReference type="GeneTree" id="ENSGT00940000180479"/>
<keyword evidence="1" id="KW-0067">ATP-binding</keyword>
<evidence type="ECO:0000259" key="2">
    <source>
        <dbReference type="PROSITE" id="PS50011"/>
    </source>
</evidence>
<evidence type="ECO:0000313" key="3">
    <source>
        <dbReference type="Ensembl" id="ENSSLUP00000021988.1"/>
    </source>
</evidence>
<feature type="binding site" evidence="1">
    <location>
        <position position="48"/>
    </location>
    <ligand>
        <name>ATP</name>
        <dbReference type="ChEBI" id="CHEBI:30616"/>
    </ligand>
</feature>
<protein>
    <recommendedName>
        <fullName evidence="2">Protein kinase domain-containing protein</fullName>
    </recommendedName>
</protein>
<sequence>MLFRHVGYLTIGPGCVPNYLLGAVIGNGGYGTVYKATCLKTGQEFALKCYKRGVEDATVRELSCLSALQGQPHVIQMFTTTLPQDSR</sequence>
<accession>A0A8C9Y914</accession>
<evidence type="ECO:0000313" key="4">
    <source>
        <dbReference type="Proteomes" id="UP000694568"/>
    </source>
</evidence>
<dbReference type="InterPro" id="IPR011009">
    <property type="entry name" value="Kinase-like_dom_sf"/>
</dbReference>
<keyword evidence="4" id="KW-1185">Reference proteome</keyword>
<reference evidence="3" key="2">
    <citation type="submission" date="2025-09" db="UniProtKB">
        <authorList>
            <consortium name="Ensembl"/>
        </authorList>
    </citation>
    <scope>IDENTIFICATION</scope>
</reference>
<dbReference type="Ensembl" id="ENSSLUT00000022720.1">
    <property type="protein sequence ID" value="ENSSLUP00000021988.1"/>
    <property type="gene ID" value="ENSSLUG00000010136.1"/>
</dbReference>